<dbReference type="PANTHER" id="PTHR47961">
    <property type="entry name" value="DNA POLYMERASE THETA, PUTATIVE (AFU_ORTHOLOGUE AFUA_1G05260)-RELATED"/>
    <property type="match status" value="1"/>
</dbReference>
<evidence type="ECO:0000259" key="5">
    <source>
        <dbReference type="PROSITE" id="PS51192"/>
    </source>
</evidence>
<evidence type="ECO:0000256" key="3">
    <source>
        <dbReference type="ARBA" id="ARBA00022806"/>
    </source>
</evidence>
<dbReference type="SMART" id="SM00490">
    <property type="entry name" value="HELICc"/>
    <property type="match status" value="1"/>
</dbReference>
<protein>
    <submittedName>
        <fullName evidence="7">Helicase</fullName>
        <ecNumber evidence="7">3.6.1.-</ecNumber>
    </submittedName>
</protein>
<dbReference type="Pfam" id="PF19131">
    <property type="entry name" value="DUF5814"/>
    <property type="match status" value="1"/>
</dbReference>
<dbReference type="InterPro" id="IPR027417">
    <property type="entry name" value="P-loop_NTPase"/>
</dbReference>
<evidence type="ECO:0000256" key="1">
    <source>
        <dbReference type="ARBA" id="ARBA00022741"/>
    </source>
</evidence>
<dbReference type="GO" id="GO:0016787">
    <property type="term" value="F:hydrolase activity"/>
    <property type="evidence" value="ECO:0007669"/>
    <property type="project" value="UniProtKB-KW"/>
</dbReference>
<reference evidence="7 8" key="1">
    <citation type="submission" date="2023-07" db="EMBL/GenBank/DDBJ databases">
        <title>Genomic Encyclopedia of Type Strains, Phase IV (KMG-IV): sequencing the most valuable type-strain genomes for metagenomic binning, comparative biology and taxonomic classification.</title>
        <authorList>
            <person name="Goeker M."/>
        </authorList>
    </citation>
    <scope>NUCLEOTIDE SEQUENCE [LARGE SCALE GENOMIC DNA]</scope>
    <source>
        <strain evidence="7 8">DSM 17273</strain>
    </source>
</reference>
<dbReference type="Pfam" id="PF00270">
    <property type="entry name" value="DEAD"/>
    <property type="match status" value="1"/>
</dbReference>
<dbReference type="GO" id="GO:0140097">
    <property type="term" value="F:catalytic activity, acting on DNA"/>
    <property type="evidence" value="ECO:0007669"/>
    <property type="project" value="UniProtKB-ARBA"/>
</dbReference>
<evidence type="ECO:0000313" key="7">
    <source>
        <dbReference type="EMBL" id="MDR6223616.1"/>
    </source>
</evidence>
<dbReference type="InterPro" id="IPR050474">
    <property type="entry name" value="Hel308_SKI2-like"/>
</dbReference>
<dbReference type="EMBL" id="JAVDQI010000009">
    <property type="protein sequence ID" value="MDR6223616.1"/>
    <property type="molecule type" value="Genomic_DNA"/>
</dbReference>
<name>A0AA90U0X2_9EURY</name>
<keyword evidence="4" id="KW-0067">ATP-binding</keyword>
<dbReference type="EC" id="3.6.1.-" evidence="7"/>
<organism evidence="7 8">
    <name type="scientific">Methanococcoides alaskense</name>
    <dbReference type="NCBI Taxonomy" id="325778"/>
    <lineage>
        <taxon>Archaea</taxon>
        <taxon>Methanobacteriati</taxon>
        <taxon>Methanobacteriota</taxon>
        <taxon>Stenosarchaea group</taxon>
        <taxon>Methanomicrobia</taxon>
        <taxon>Methanosarcinales</taxon>
        <taxon>Methanosarcinaceae</taxon>
        <taxon>Methanococcoides</taxon>
    </lineage>
</organism>
<dbReference type="InterPro" id="IPR011545">
    <property type="entry name" value="DEAD/DEAH_box_helicase_dom"/>
</dbReference>
<dbReference type="SUPFAM" id="SSF52540">
    <property type="entry name" value="P-loop containing nucleoside triphosphate hydrolases"/>
    <property type="match status" value="1"/>
</dbReference>
<evidence type="ECO:0000256" key="4">
    <source>
        <dbReference type="ARBA" id="ARBA00022840"/>
    </source>
</evidence>
<dbReference type="PANTHER" id="PTHR47961:SF1">
    <property type="entry name" value="ATP-DEPENDENT HELICASE MJ1401-RELATED"/>
    <property type="match status" value="1"/>
</dbReference>
<dbReference type="InterPro" id="IPR014001">
    <property type="entry name" value="Helicase_ATP-bd"/>
</dbReference>
<dbReference type="Pfam" id="PF00271">
    <property type="entry name" value="Helicase_C"/>
    <property type="match status" value="1"/>
</dbReference>
<keyword evidence="2 7" id="KW-0378">Hydrolase</keyword>
<dbReference type="GO" id="GO:0004386">
    <property type="term" value="F:helicase activity"/>
    <property type="evidence" value="ECO:0007669"/>
    <property type="project" value="UniProtKB-KW"/>
</dbReference>
<dbReference type="PROSITE" id="PS51192">
    <property type="entry name" value="HELICASE_ATP_BIND_1"/>
    <property type="match status" value="1"/>
</dbReference>
<evidence type="ECO:0000313" key="8">
    <source>
        <dbReference type="Proteomes" id="UP001185015"/>
    </source>
</evidence>
<feature type="domain" description="Helicase C-terminal" evidence="6">
    <location>
        <begin position="427"/>
        <end position="587"/>
    </location>
</feature>
<accession>A0AA90U0X2</accession>
<evidence type="ECO:0000259" key="6">
    <source>
        <dbReference type="PROSITE" id="PS51194"/>
    </source>
</evidence>
<comment type="caution">
    <text evidence="7">The sequence shown here is derived from an EMBL/GenBank/DDBJ whole genome shotgun (WGS) entry which is preliminary data.</text>
</comment>
<dbReference type="SMART" id="SM00487">
    <property type="entry name" value="DEXDc"/>
    <property type="match status" value="1"/>
</dbReference>
<keyword evidence="1" id="KW-0547">Nucleotide-binding</keyword>
<keyword evidence="8" id="KW-1185">Reference proteome</keyword>
<proteinExistence type="predicted"/>
<dbReference type="GO" id="GO:0005524">
    <property type="term" value="F:ATP binding"/>
    <property type="evidence" value="ECO:0007669"/>
    <property type="project" value="UniProtKB-KW"/>
</dbReference>
<dbReference type="InterPro" id="IPR043852">
    <property type="entry name" value="DUF5814"/>
</dbReference>
<gene>
    <name evidence="7" type="ORF">J2750_002086</name>
</gene>
<dbReference type="Proteomes" id="UP001185015">
    <property type="component" value="Unassembled WGS sequence"/>
</dbReference>
<evidence type="ECO:0000256" key="2">
    <source>
        <dbReference type="ARBA" id="ARBA00022801"/>
    </source>
</evidence>
<dbReference type="CDD" id="cd18795">
    <property type="entry name" value="SF2_C_Ski2"/>
    <property type="match status" value="1"/>
</dbReference>
<dbReference type="GO" id="GO:0003676">
    <property type="term" value="F:nucleic acid binding"/>
    <property type="evidence" value="ECO:0007669"/>
    <property type="project" value="InterPro"/>
</dbReference>
<dbReference type="PROSITE" id="PS51194">
    <property type="entry name" value="HELICASE_CTER"/>
    <property type="match status" value="1"/>
</dbReference>
<dbReference type="AlphaFoldDB" id="A0AA90U0X2"/>
<dbReference type="RefSeq" id="WP_309741035.1">
    <property type="nucleotide sequence ID" value="NZ_JAVDQI010000009.1"/>
</dbReference>
<dbReference type="InterPro" id="IPR001650">
    <property type="entry name" value="Helicase_C-like"/>
</dbReference>
<keyword evidence="3 7" id="KW-0347">Helicase</keyword>
<sequence length="825" mass="93271">MTLWTFLKAEKAKVIVMAIKDRKRVPLLTGELILHTSPAGPRPHKFRVVKDDKEELRQPEEFIELLRISERILIDVESEKRSEAAVRELLDDFHLESEDVHVCRFCLLKKQFNFINKKSIKYHHELICEDCAKEELDMALRNAHSYIGDEAADRILHIMLTTRDLDRTIGMLSPEELDLEYTRFDTIEQQTHANKIKIKDIPLSKKLKDILLQKSETFLPVQSLSIEKGLLERRNQLVTSVTATGKTLIGEIAGIENILHGHGKMLYLVPLVALANQKYDQFNKRYSGIGLNTSIRVGSSKIRTSKTNKMKRGLDADIIVGTYEGLDVILRTGDADLLGQIGTVVIDEVHMIEDAERGHRLDGVIGRLKYVASGAQFIYLSATVAKPKLLAKRLNAELVEYEYRPVPIERHLLFCPESSKIRLMTKLTKDEYAKVSSKGHRGQTIIFTNSRRNCHSIAQAISMPASPYHAGLSMEERKKVERRFEKGDIPVVVTTAALAAGVDFPASQVIFESLAMGIEWLNMQEFLQMLGRAGRPDFHDRGIVVLLATPQKHYTSEQTGTEEEVAIRLLNGEMEHTDVKYGEEEQIEEILATAAVTTSKRDLKTIHRNMLADFEFNSLLAKLKKKKFITIKDDSIALTKFGSIAAGHFLSISKAFLIRDAVLSDHRAIEIVTNLEFFEAVYFKYAAQISTALKINMPSRVFQGASMDIVMEGENLSKLETKMQDQILDFASDFLTCGCKDSPFCGCPEHLFSEKIINMRMDGYDPIQIVRQLEDKYGITAYPGDLLGYLDDTIRNLDAVERIAAVYSKKEIAHSAKDLKKLIEG</sequence>
<dbReference type="Gene3D" id="3.40.50.300">
    <property type="entry name" value="P-loop containing nucleotide triphosphate hydrolases"/>
    <property type="match status" value="2"/>
</dbReference>
<feature type="domain" description="Helicase ATP-binding" evidence="5">
    <location>
        <begin position="227"/>
        <end position="402"/>
    </location>
</feature>